<name>A0A0C3NHI1_PISTI</name>
<evidence type="ECO:0000313" key="2">
    <source>
        <dbReference type="Proteomes" id="UP000054217"/>
    </source>
</evidence>
<organism evidence="1 2">
    <name type="scientific">Pisolithus tinctorius Marx 270</name>
    <dbReference type="NCBI Taxonomy" id="870435"/>
    <lineage>
        <taxon>Eukaryota</taxon>
        <taxon>Fungi</taxon>
        <taxon>Dikarya</taxon>
        <taxon>Basidiomycota</taxon>
        <taxon>Agaricomycotina</taxon>
        <taxon>Agaricomycetes</taxon>
        <taxon>Agaricomycetidae</taxon>
        <taxon>Boletales</taxon>
        <taxon>Sclerodermatineae</taxon>
        <taxon>Pisolithaceae</taxon>
        <taxon>Pisolithus</taxon>
    </lineage>
</organism>
<dbReference type="EMBL" id="KN832082">
    <property type="protein sequence ID" value="KIN94893.1"/>
    <property type="molecule type" value="Genomic_DNA"/>
</dbReference>
<dbReference type="InParanoid" id="A0A0C3NHI1"/>
<protein>
    <submittedName>
        <fullName evidence="1">Uncharacterized protein</fullName>
    </submittedName>
</protein>
<reference evidence="1 2" key="1">
    <citation type="submission" date="2014-04" db="EMBL/GenBank/DDBJ databases">
        <authorList>
            <consortium name="DOE Joint Genome Institute"/>
            <person name="Kuo A."/>
            <person name="Kohler A."/>
            <person name="Costa M.D."/>
            <person name="Nagy L.G."/>
            <person name="Floudas D."/>
            <person name="Copeland A."/>
            <person name="Barry K.W."/>
            <person name="Cichocki N."/>
            <person name="Veneault-Fourrey C."/>
            <person name="LaButti K."/>
            <person name="Lindquist E.A."/>
            <person name="Lipzen A."/>
            <person name="Lundell T."/>
            <person name="Morin E."/>
            <person name="Murat C."/>
            <person name="Sun H."/>
            <person name="Tunlid A."/>
            <person name="Henrissat B."/>
            <person name="Grigoriev I.V."/>
            <person name="Hibbett D.S."/>
            <person name="Martin F."/>
            <person name="Nordberg H.P."/>
            <person name="Cantor M.N."/>
            <person name="Hua S.X."/>
        </authorList>
    </citation>
    <scope>NUCLEOTIDE SEQUENCE [LARGE SCALE GENOMIC DNA]</scope>
    <source>
        <strain evidence="1 2">Marx 270</strain>
    </source>
</reference>
<evidence type="ECO:0000313" key="1">
    <source>
        <dbReference type="EMBL" id="KIN94893.1"/>
    </source>
</evidence>
<dbReference type="AlphaFoldDB" id="A0A0C3NHI1"/>
<gene>
    <name evidence="1" type="ORF">M404DRAFT_1007907</name>
</gene>
<accession>A0A0C3NHI1</accession>
<keyword evidence="2" id="KW-1185">Reference proteome</keyword>
<reference evidence="2" key="2">
    <citation type="submission" date="2015-01" db="EMBL/GenBank/DDBJ databases">
        <title>Evolutionary Origins and Diversification of the Mycorrhizal Mutualists.</title>
        <authorList>
            <consortium name="DOE Joint Genome Institute"/>
            <consortium name="Mycorrhizal Genomics Consortium"/>
            <person name="Kohler A."/>
            <person name="Kuo A."/>
            <person name="Nagy L.G."/>
            <person name="Floudas D."/>
            <person name="Copeland A."/>
            <person name="Barry K.W."/>
            <person name="Cichocki N."/>
            <person name="Veneault-Fourrey C."/>
            <person name="LaButti K."/>
            <person name="Lindquist E.A."/>
            <person name="Lipzen A."/>
            <person name="Lundell T."/>
            <person name="Morin E."/>
            <person name="Murat C."/>
            <person name="Riley R."/>
            <person name="Ohm R."/>
            <person name="Sun H."/>
            <person name="Tunlid A."/>
            <person name="Henrissat B."/>
            <person name="Grigoriev I.V."/>
            <person name="Hibbett D.S."/>
            <person name="Martin F."/>
        </authorList>
    </citation>
    <scope>NUCLEOTIDE SEQUENCE [LARGE SCALE GENOMIC DNA]</scope>
    <source>
        <strain evidence="2">Marx 270</strain>
    </source>
</reference>
<dbReference type="HOGENOM" id="CLU_3069656_0_0_1"/>
<sequence length="53" mass="6181">MASKLDYTRYERRRRIGTVDFVLAIEISVSGDEAEWREVRMTGQGITLRLPTH</sequence>
<dbReference type="Proteomes" id="UP000054217">
    <property type="component" value="Unassembled WGS sequence"/>
</dbReference>
<proteinExistence type="predicted"/>